<proteinExistence type="predicted"/>
<keyword evidence="3" id="KW-1185">Reference proteome</keyword>
<dbReference type="RefSeq" id="WP_344717660.1">
    <property type="nucleotide sequence ID" value="NZ_BAAAUS010000001.1"/>
</dbReference>
<sequence length="50" mass="5291">MGSTMAVRAHTRDSGEVLVSVDAAAITFDEPGRPASRAGRPLPTDRQLIL</sequence>
<feature type="region of interest" description="Disordered" evidence="1">
    <location>
        <begin position="30"/>
        <end position="50"/>
    </location>
</feature>
<dbReference type="Proteomes" id="UP001597114">
    <property type="component" value="Unassembled WGS sequence"/>
</dbReference>
<reference evidence="3" key="1">
    <citation type="journal article" date="2019" name="Int. J. Syst. Evol. Microbiol.">
        <title>The Global Catalogue of Microorganisms (GCM) 10K type strain sequencing project: providing services to taxonomists for standard genome sequencing and annotation.</title>
        <authorList>
            <consortium name="The Broad Institute Genomics Platform"/>
            <consortium name="The Broad Institute Genome Sequencing Center for Infectious Disease"/>
            <person name="Wu L."/>
            <person name="Ma J."/>
        </authorList>
    </citation>
    <scope>NUCLEOTIDE SEQUENCE [LARGE SCALE GENOMIC DNA]</scope>
    <source>
        <strain evidence="3">CCM 7043</strain>
    </source>
</reference>
<name>A0ABW4EW46_9PSEU</name>
<evidence type="ECO:0000313" key="2">
    <source>
        <dbReference type="EMBL" id="MFD1519666.1"/>
    </source>
</evidence>
<comment type="caution">
    <text evidence="2">The sequence shown here is derived from an EMBL/GenBank/DDBJ whole genome shotgun (WGS) entry which is preliminary data.</text>
</comment>
<gene>
    <name evidence="2" type="ORF">ACFSJD_19385</name>
</gene>
<organism evidence="2 3">
    <name type="scientific">Pseudonocardia yunnanensis</name>
    <dbReference type="NCBI Taxonomy" id="58107"/>
    <lineage>
        <taxon>Bacteria</taxon>
        <taxon>Bacillati</taxon>
        <taxon>Actinomycetota</taxon>
        <taxon>Actinomycetes</taxon>
        <taxon>Pseudonocardiales</taxon>
        <taxon>Pseudonocardiaceae</taxon>
        <taxon>Pseudonocardia</taxon>
    </lineage>
</organism>
<protein>
    <submittedName>
        <fullName evidence="2">Uncharacterized protein</fullName>
    </submittedName>
</protein>
<evidence type="ECO:0000256" key="1">
    <source>
        <dbReference type="SAM" id="MobiDB-lite"/>
    </source>
</evidence>
<accession>A0ABW4EW46</accession>
<dbReference type="EMBL" id="JBHUCO010000019">
    <property type="protein sequence ID" value="MFD1519666.1"/>
    <property type="molecule type" value="Genomic_DNA"/>
</dbReference>
<evidence type="ECO:0000313" key="3">
    <source>
        <dbReference type="Proteomes" id="UP001597114"/>
    </source>
</evidence>